<sequence length="363" mass="39340">MPLAMRARALVEQKGARAVLDSPRLRARFARKRSLPVDGQRLDPQLAALLGIDDLLGVSDLSRLVPSKARARMMGQVLACEAAPPGGVDTRALSIPCPAGDRPARLYVPRALTAPSPAILYLHGGGFVTCDLDTHDVLCRRLALGARARVVSLDYRLAPEHPYPAPVEDAVAAFRWLATKAASFGIDAARLAVAGDSAGGNLSANVARHTRDDARRPALQVLIYPAVDARRLQRSHALFGEGYFLTKTMLDWYYDHYGLVSRRLEPDFSPLLAEDVSRVAPALVYTAGFDPLRDEGAEYHERLVSSGVSSRLVCFDSLLHGFACITGVSKACLEATERMAHETGLALREGVRDSRIVEVGQGR</sequence>
<dbReference type="EMBL" id="CP012333">
    <property type="protein sequence ID" value="AKU98207.1"/>
    <property type="molecule type" value="Genomic_DNA"/>
</dbReference>
<dbReference type="STRING" id="1391654.AKJ09_04871"/>
<evidence type="ECO:0000313" key="4">
    <source>
        <dbReference type="EMBL" id="AKU98207.1"/>
    </source>
</evidence>
<comment type="similarity">
    <text evidence="1">Belongs to the 'GDXG' lipolytic enzyme family.</text>
</comment>
<dbReference type="InterPro" id="IPR050300">
    <property type="entry name" value="GDXG_lipolytic_enzyme"/>
</dbReference>
<dbReference type="PANTHER" id="PTHR48081">
    <property type="entry name" value="AB HYDROLASE SUPERFAMILY PROTEIN C4A8.06C"/>
    <property type="match status" value="1"/>
</dbReference>
<evidence type="ECO:0000256" key="2">
    <source>
        <dbReference type="ARBA" id="ARBA00022801"/>
    </source>
</evidence>
<dbReference type="InterPro" id="IPR029058">
    <property type="entry name" value="AB_hydrolase_fold"/>
</dbReference>
<dbReference type="Gene3D" id="3.40.50.1820">
    <property type="entry name" value="alpha/beta hydrolase"/>
    <property type="match status" value="1"/>
</dbReference>
<proteinExistence type="inferred from homology"/>
<dbReference type="Pfam" id="PF07859">
    <property type="entry name" value="Abhydrolase_3"/>
    <property type="match status" value="1"/>
</dbReference>
<keyword evidence="2" id="KW-0378">Hydrolase</keyword>
<evidence type="ECO:0000259" key="3">
    <source>
        <dbReference type="Pfam" id="PF07859"/>
    </source>
</evidence>
<evidence type="ECO:0000313" key="5">
    <source>
        <dbReference type="Proteomes" id="UP000064967"/>
    </source>
</evidence>
<dbReference type="PANTHER" id="PTHR48081:SF8">
    <property type="entry name" value="ALPHA_BETA HYDROLASE FOLD-3 DOMAIN-CONTAINING PROTEIN-RELATED"/>
    <property type="match status" value="1"/>
</dbReference>
<organism evidence="4 5">
    <name type="scientific">Labilithrix luteola</name>
    <dbReference type="NCBI Taxonomy" id="1391654"/>
    <lineage>
        <taxon>Bacteria</taxon>
        <taxon>Pseudomonadati</taxon>
        <taxon>Myxococcota</taxon>
        <taxon>Polyangia</taxon>
        <taxon>Polyangiales</taxon>
        <taxon>Labilitrichaceae</taxon>
        <taxon>Labilithrix</taxon>
    </lineage>
</organism>
<keyword evidence="5" id="KW-1185">Reference proteome</keyword>
<dbReference type="InterPro" id="IPR002168">
    <property type="entry name" value="Lipase_GDXG_HIS_AS"/>
</dbReference>
<dbReference type="InterPro" id="IPR013094">
    <property type="entry name" value="AB_hydrolase_3"/>
</dbReference>
<dbReference type="SUPFAM" id="SSF53474">
    <property type="entry name" value="alpha/beta-Hydrolases"/>
    <property type="match status" value="1"/>
</dbReference>
<reference evidence="4 5" key="1">
    <citation type="submission" date="2015-08" db="EMBL/GenBank/DDBJ databases">
        <authorList>
            <person name="Babu N.S."/>
            <person name="Beckwith C.J."/>
            <person name="Beseler K.G."/>
            <person name="Brison A."/>
            <person name="Carone J.V."/>
            <person name="Caskin T.P."/>
            <person name="Diamond M."/>
            <person name="Durham M.E."/>
            <person name="Foxe J.M."/>
            <person name="Go M."/>
            <person name="Henderson B.A."/>
            <person name="Jones I.B."/>
            <person name="McGettigan J.A."/>
            <person name="Micheletti S.J."/>
            <person name="Nasrallah M.E."/>
            <person name="Ortiz D."/>
            <person name="Piller C.R."/>
            <person name="Privatt S.R."/>
            <person name="Schneider S.L."/>
            <person name="Sharp S."/>
            <person name="Smith T.C."/>
            <person name="Stanton J.D."/>
            <person name="Ullery H.E."/>
            <person name="Wilson R.J."/>
            <person name="Serrano M.G."/>
            <person name="Buck G."/>
            <person name="Lee V."/>
            <person name="Wang Y."/>
            <person name="Carvalho R."/>
            <person name="Voegtly L."/>
            <person name="Shi R."/>
            <person name="Duckworth R."/>
            <person name="Johnson A."/>
            <person name="Loviza R."/>
            <person name="Walstead R."/>
            <person name="Shah Z."/>
            <person name="Kiflezghi M."/>
            <person name="Wade K."/>
            <person name="Ball S.L."/>
            <person name="Bradley K.W."/>
            <person name="Asai D.J."/>
            <person name="Bowman C.A."/>
            <person name="Russell D.A."/>
            <person name="Pope W.H."/>
            <person name="Jacobs-Sera D."/>
            <person name="Hendrix R.W."/>
            <person name="Hatfull G.F."/>
        </authorList>
    </citation>
    <scope>NUCLEOTIDE SEQUENCE [LARGE SCALE GENOMIC DNA]</scope>
    <source>
        <strain evidence="4 5">DSM 27648</strain>
    </source>
</reference>
<evidence type="ECO:0000256" key="1">
    <source>
        <dbReference type="ARBA" id="ARBA00010515"/>
    </source>
</evidence>
<gene>
    <name evidence="4" type="ORF">AKJ09_04871</name>
</gene>
<dbReference type="GO" id="GO:0016787">
    <property type="term" value="F:hydrolase activity"/>
    <property type="evidence" value="ECO:0007669"/>
    <property type="project" value="UniProtKB-KW"/>
</dbReference>
<protein>
    <submittedName>
        <fullName evidence="4">Esterase/lipase</fullName>
    </submittedName>
</protein>
<feature type="domain" description="Alpha/beta hydrolase fold-3" evidence="3">
    <location>
        <begin position="119"/>
        <end position="323"/>
    </location>
</feature>
<accession>A0A0K1PXH8</accession>
<name>A0A0K1PXH8_9BACT</name>
<dbReference type="KEGG" id="llu:AKJ09_04871"/>
<dbReference type="PROSITE" id="PS01173">
    <property type="entry name" value="LIPASE_GDXG_HIS"/>
    <property type="match status" value="1"/>
</dbReference>
<dbReference type="Proteomes" id="UP000064967">
    <property type="component" value="Chromosome"/>
</dbReference>
<dbReference type="AlphaFoldDB" id="A0A0K1PXH8"/>